<accession>A0A6A5WAE9</accession>
<evidence type="ECO:0000313" key="2">
    <source>
        <dbReference type="Proteomes" id="UP000799779"/>
    </source>
</evidence>
<proteinExistence type="predicted"/>
<organism evidence="1 2">
    <name type="scientific">Amniculicola lignicola CBS 123094</name>
    <dbReference type="NCBI Taxonomy" id="1392246"/>
    <lineage>
        <taxon>Eukaryota</taxon>
        <taxon>Fungi</taxon>
        <taxon>Dikarya</taxon>
        <taxon>Ascomycota</taxon>
        <taxon>Pezizomycotina</taxon>
        <taxon>Dothideomycetes</taxon>
        <taxon>Pleosporomycetidae</taxon>
        <taxon>Pleosporales</taxon>
        <taxon>Amniculicolaceae</taxon>
        <taxon>Amniculicola</taxon>
    </lineage>
</organism>
<dbReference type="EMBL" id="ML977609">
    <property type="protein sequence ID" value="KAF1997759.1"/>
    <property type="molecule type" value="Genomic_DNA"/>
</dbReference>
<dbReference type="Gene3D" id="2.160.20.80">
    <property type="entry name" value="E3 ubiquitin-protein ligase SopA"/>
    <property type="match status" value="1"/>
</dbReference>
<dbReference type="Proteomes" id="UP000799779">
    <property type="component" value="Unassembled WGS sequence"/>
</dbReference>
<dbReference type="AlphaFoldDB" id="A0A6A5WAE9"/>
<keyword evidence="2" id="KW-1185">Reference proteome</keyword>
<evidence type="ECO:0008006" key="3">
    <source>
        <dbReference type="Google" id="ProtNLM"/>
    </source>
</evidence>
<gene>
    <name evidence="1" type="ORF">P154DRAFT_536814</name>
</gene>
<name>A0A6A5WAE9_9PLEO</name>
<dbReference type="InterPro" id="IPR001646">
    <property type="entry name" value="5peptide_repeat"/>
</dbReference>
<reference evidence="1" key="1">
    <citation type="journal article" date="2020" name="Stud. Mycol.">
        <title>101 Dothideomycetes genomes: a test case for predicting lifestyles and emergence of pathogens.</title>
        <authorList>
            <person name="Haridas S."/>
            <person name="Albert R."/>
            <person name="Binder M."/>
            <person name="Bloem J."/>
            <person name="Labutti K."/>
            <person name="Salamov A."/>
            <person name="Andreopoulos B."/>
            <person name="Baker S."/>
            <person name="Barry K."/>
            <person name="Bills G."/>
            <person name="Bluhm B."/>
            <person name="Cannon C."/>
            <person name="Castanera R."/>
            <person name="Culley D."/>
            <person name="Daum C."/>
            <person name="Ezra D."/>
            <person name="Gonzalez J."/>
            <person name="Henrissat B."/>
            <person name="Kuo A."/>
            <person name="Liang C."/>
            <person name="Lipzen A."/>
            <person name="Lutzoni F."/>
            <person name="Magnuson J."/>
            <person name="Mondo S."/>
            <person name="Nolan M."/>
            <person name="Ohm R."/>
            <person name="Pangilinan J."/>
            <person name="Park H.-J."/>
            <person name="Ramirez L."/>
            <person name="Alfaro M."/>
            <person name="Sun H."/>
            <person name="Tritt A."/>
            <person name="Yoshinaga Y."/>
            <person name="Zwiers L.-H."/>
            <person name="Turgeon B."/>
            <person name="Goodwin S."/>
            <person name="Spatafora J."/>
            <person name="Crous P."/>
            <person name="Grigoriev I."/>
        </authorList>
    </citation>
    <scope>NUCLEOTIDE SEQUENCE</scope>
    <source>
        <strain evidence="1">CBS 123094</strain>
    </source>
</reference>
<dbReference type="SUPFAM" id="SSF141571">
    <property type="entry name" value="Pentapeptide repeat-like"/>
    <property type="match status" value="1"/>
</dbReference>
<protein>
    <recommendedName>
        <fullName evidence="3">Pentapeptide repeat-containing protein</fullName>
    </recommendedName>
</protein>
<dbReference type="OrthoDB" id="3787683at2759"/>
<sequence>MDPWQLDNPGIYTPRLPSKPFLEDVAKDIATPFSPSNSISGRPIPKAKDANLVMQEWVDSLLRNVNVGLSCYQWVDRPNSMPNQLDDWIVRMNTSDMKHFYHTLLGTMIQETSVGNDDRLALELALTTPTRIWAVLCFPPSWFYTEDDLLEQWDSVVKKCSDLFTGFPIMEYPFQVCRSSDMKGHFYYTWRHPGRCVLRTAVGRIDGYHVIIEDLQQLAFKTSRCLVANSTWFSVSFNDCYFDRCIFRDTVFENVSFRGCRFTNVDFTGITLRDCCITCSTMEHCELEDLCLNSLSWLHVRFSDCTLRTAKASHSMWANIDCEGILIGDSDNNEGLRIENLKSRVWEWNQG</sequence>
<evidence type="ECO:0000313" key="1">
    <source>
        <dbReference type="EMBL" id="KAF1997759.1"/>
    </source>
</evidence>
<dbReference type="Pfam" id="PF00805">
    <property type="entry name" value="Pentapeptide"/>
    <property type="match status" value="1"/>
</dbReference>